<dbReference type="EMBL" id="LAZR01048616">
    <property type="protein sequence ID" value="KKK91520.1"/>
    <property type="molecule type" value="Genomic_DNA"/>
</dbReference>
<organism evidence="1">
    <name type="scientific">marine sediment metagenome</name>
    <dbReference type="NCBI Taxonomy" id="412755"/>
    <lineage>
        <taxon>unclassified sequences</taxon>
        <taxon>metagenomes</taxon>
        <taxon>ecological metagenomes</taxon>
    </lineage>
</organism>
<dbReference type="AlphaFoldDB" id="A0A0F9A0B3"/>
<evidence type="ECO:0000313" key="1">
    <source>
        <dbReference type="EMBL" id="KKK91520.1"/>
    </source>
</evidence>
<evidence type="ECO:0008006" key="2">
    <source>
        <dbReference type="Google" id="ProtNLM"/>
    </source>
</evidence>
<dbReference type="Gene3D" id="3.30.420.280">
    <property type="match status" value="1"/>
</dbReference>
<name>A0A0F9A0B3_9ZZZZ</name>
<sequence>YGVRLKRAAPHAKGFENRIRLWRNRLTVRAGAPRIYISRDCPNLISEIRNLAYQELRPGEVTLGKWAKGCSDHAYDSTVYGLSAFDRLASYGIEAPSLRVSL</sequence>
<protein>
    <recommendedName>
        <fullName evidence="2">Terminase large subunit gp17-like C-terminal domain-containing protein</fullName>
    </recommendedName>
</protein>
<accession>A0A0F9A0B3</accession>
<reference evidence="1" key="1">
    <citation type="journal article" date="2015" name="Nature">
        <title>Complex archaea that bridge the gap between prokaryotes and eukaryotes.</title>
        <authorList>
            <person name="Spang A."/>
            <person name="Saw J.H."/>
            <person name="Jorgensen S.L."/>
            <person name="Zaremba-Niedzwiedzka K."/>
            <person name="Martijn J."/>
            <person name="Lind A.E."/>
            <person name="van Eijk R."/>
            <person name="Schleper C."/>
            <person name="Guy L."/>
            <person name="Ettema T.J."/>
        </authorList>
    </citation>
    <scope>NUCLEOTIDE SEQUENCE</scope>
</reference>
<feature type="non-terminal residue" evidence="1">
    <location>
        <position position="1"/>
    </location>
</feature>
<comment type="caution">
    <text evidence="1">The sequence shown here is derived from an EMBL/GenBank/DDBJ whole genome shotgun (WGS) entry which is preliminary data.</text>
</comment>
<gene>
    <name evidence="1" type="ORF">LCGC14_2712120</name>
</gene>
<proteinExistence type="predicted"/>